<proteinExistence type="inferred from homology"/>
<evidence type="ECO:0000256" key="16">
    <source>
        <dbReference type="SAM" id="MobiDB-lite"/>
    </source>
</evidence>
<dbReference type="EMBL" id="CP108021">
    <property type="protein sequence ID" value="WUM20764.1"/>
    <property type="molecule type" value="Genomic_DNA"/>
</dbReference>
<dbReference type="RefSeq" id="WP_045822834.1">
    <property type="nucleotide sequence ID" value="NZ_CP108021.1"/>
</dbReference>
<comment type="cofactor">
    <cofactor evidence="15">
        <name>[2Fe-2S] cluster</name>
        <dbReference type="ChEBI" id="CHEBI:190135"/>
    </cofactor>
    <text evidence="15">Binds 1 [2Fe-2S] cluster per subunit. This cluster acts as a Lewis acid cofactor.</text>
</comment>
<evidence type="ECO:0000259" key="17">
    <source>
        <dbReference type="Pfam" id="PF00920"/>
    </source>
</evidence>
<dbReference type="PANTHER" id="PTHR21000">
    <property type="entry name" value="DIHYDROXY-ACID DEHYDRATASE DAD"/>
    <property type="match status" value="1"/>
</dbReference>
<dbReference type="InterPro" id="IPR042096">
    <property type="entry name" value="Dihydro-acid_dehy_C"/>
</dbReference>
<evidence type="ECO:0000313" key="19">
    <source>
        <dbReference type="EMBL" id="WUM20764.1"/>
    </source>
</evidence>
<feature type="binding site" evidence="15">
    <location>
        <position position="131"/>
    </location>
    <ligand>
        <name>Mg(2+)</name>
        <dbReference type="ChEBI" id="CHEBI:18420"/>
    </ligand>
</feature>
<keyword evidence="20" id="KW-1185">Reference proteome</keyword>
<dbReference type="GO" id="GO:0000287">
    <property type="term" value="F:magnesium ion binding"/>
    <property type="evidence" value="ECO:0007669"/>
    <property type="project" value="UniProtKB-UniRule"/>
</dbReference>
<dbReference type="InterPro" id="IPR020558">
    <property type="entry name" value="DiOHA_6PGluconate_deHydtase_CS"/>
</dbReference>
<dbReference type="EC" id="4.2.1.9" evidence="14 15"/>
<evidence type="ECO:0000256" key="11">
    <source>
        <dbReference type="ARBA" id="ARBA00029304"/>
    </source>
</evidence>
<dbReference type="GO" id="GO:0051537">
    <property type="term" value="F:2 iron, 2 sulfur cluster binding"/>
    <property type="evidence" value="ECO:0007669"/>
    <property type="project" value="UniProtKB-UniRule"/>
</dbReference>
<feature type="compositionally biased region" description="Basic and acidic residues" evidence="16">
    <location>
        <begin position="8"/>
        <end position="20"/>
    </location>
</feature>
<keyword evidence="3 15" id="KW-0028">Amino-acid biosynthesis</keyword>
<dbReference type="KEGG" id="whr:OG579_02725"/>
<comment type="pathway">
    <text evidence="12 15">Amino-acid biosynthesis; L-valine biosynthesis; L-valine from pyruvate: step 3/4.</text>
</comment>
<evidence type="ECO:0000256" key="9">
    <source>
        <dbReference type="ARBA" id="ARBA00023239"/>
    </source>
</evidence>
<evidence type="ECO:0000256" key="13">
    <source>
        <dbReference type="ARBA" id="ARBA00029437"/>
    </source>
</evidence>
<dbReference type="InterPro" id="IPR037237">
    <property type="entry name" value="IlvD/EDD_N"/>
</dbReference>
<sequence length="568" mass="59073">MSPENESPDIKPRSRDVTDGLEKTAARGMLRAVGMGDEDWGKSQIGVASSWNEITPCNLSLQRLAKAVKEGVSAAGGFPLEFGTISVSDGISMGHEGMHFSLVSREVIADSVETVVSAERLDGSVLLAGCDKSLPGMLMAAARLDLASVFLYAGSTLPGFAKLSDGSEHQVTIIDAFEAVGACSRGLMSREDVDTIERAICPGEGACGGMYTANTMASAAEALGMSLPGSASPPAPDRRRDQFAHASGEAVVELLRRGITARDILTKEAFENAIAVVMAFGGSTNAVLHLLAIAREAEVELTLDDFTRIGSRVPHLADVKPFGKHVMTDVDAIGGVPVVMKALLDAGLVNGDCLTVTGKTMSENLAHITPPDPDGKVLRAMSDPIHPTGGITILKGSLAPGGAVVKSAGFDSDVFEGTARVFERERAAMDALEDGTIAAGDVVVIRYEGPKGGPGMREMLAITGAIKGAGLGKDVLLLTDGRFSGGTTGLCVGHVAPEAVDAGPIAFVADGDRIRLDVGRGTLDLLVDETELEARRQDWAPLPPRYTRGVLAKYTKLVGSASEGAVLT</sequence>
<feature type="binding site" evidence="15">
    <location>
        <position position="89"/>
    </location>
    <ligand>
        <name>Mg(2+)</name>
        <dbReference type="ChEBI" id="CHEBI:18420"/>
    </ligand>
</feature>
<dbReference type="PROSITE" id="PS00886">
    <property type="entry name" value="ILVD_EDD_1"/>
    <property type="match status" value="1"/>
</dbReference>
<name>A0AAU4K441_9NOCA</name>
<comment type="pathway">
    <text evidence="13 15">Amino-acid biosynthesis; L-isoleucine biosynthesis; L-isoleucine from 2-oxobutanoate: step 3/4.</text>
</comment>
<comment type="catalytic activity">
    <reaction evidence="15">
        <text>(2R,3R)-2,3-dihydroxy-3-methylpentanoate = (S)-3-methyl-2-oxopentanoate + H2O</text>
        <dbReference type="Rhea" id="RHEA:27694"/>
        <dbReference type="ChEBI" id="CHEBI:15377"/>
        <dbReference type="ChEBI" id="CHEBI:35146"/>
        <dbReference type="ChEBI" id="CHEBI:49258"/>
        <dbReference type="EC" id="4.2.1.9"/>
    </reaction>
</comment>
<evidence type="ECO:0000256" key="1">
    <source>
        <dbReference type="ARBA" id="ARBA00001946"/>
    </source>
</evidence>
<dbReference type="SUPFAM" id="SSF52016">
    <property type="entry name" value="LeuD/IlvD-like"/>
    <property type="match status" value="1"/>
</dbReference>
<evidence type="ECO:0000256" key="12">
    <source>
        <dbReference type="ARBA" id="ARBA00029436"/>
    </source>
</evidence>
<keyword evidence="7 15" id="KW-0408">Iron</keyword>
<gene>
    <name evidence="15 19" type="primary">ilvD</name>
    <name evidence="19" type="ORF">OG579_02725</name>
</gene>
<comment type="subunit">
    <text evidence="15">Homodimer.</text>
</comment>
<dbReference type="HAMAP" id="MF_00012">
    <property type="entry name" value="IlvD"/>
    <property type="match status" value="1"/>
</dbReference>
<accession>A0AAU4K441</accession>
<dbReference type="GO" id="GO:0009097">
    <property type="term" value="P:isoleucine biosynthetic process"/>
    <property type="evidence" value="ECO:0007669"/>
    <property type="project" value="UniProtKB-UniRule"/>
</dbReference>
<evidence type="ECO:0000256" key="2">
    <source>
        <dbReference type="ARBA" id="ARBA00006486"/>
    </source>
</evidence>
<evidence type="ECO:0000256" key="14">
    <source>
        <dbReference type="ARBA" id="ARBA00029490"/>
    </source>
</evidence>
<comment type="caution">
    <text evidence="15">Lacks conserved residue(s) required for the propagation of feature annotation.</text>
</comment>
<dbReference type="FunFam" id="3.50.30.80:FF:000001">
    <property type="entry name" value="Dihydroxy-acid dehydratase"/>
    <property type="match status" value="1"/>
</dbReference>
<dbReference type="Pfam" id="PF24877">
    <property type="entry name" value="ILV_EDD_C"/>
    <property type="match status" value="1"/>
</dbReference>
<evidence type="ECO:0000256" key="8">
    <source>
        <dbReference type="ARBA" id="ARBA00023014"/>
    </source>
</evidence>
<dbReference type="GO" id="GO:0004160">
    <property type="term" value="F:dihydroxy-acid dehydratase activity"/>
    <property type="evidence" value="ECO:0007669"/>
    <property type="project" value="UniProtKB-UniRule"/>
</dbReference>
<feature type="binding site" description="via carbamate group" evidence="15">
    <location>
        <position position="132"/>
    </location>
    <ligand>
        <name>Mg(2+)</name>
        <dbReference type="ChEBI" id="CHEBI:18420"/>
    </ligand>
</feature>
<evidence type="ECO:0000256" key="10">
    <source>
        <dbReference type="ARBA" id="ARBA00023304"/>
    </source>
</evidence>
<dbReference type="GO" id="GO:0009099">
    <property type="term" value="P:L-valine biosynthetic process"/>
    <property type="evidence" value="ECO:0007669"/>
    <property type="project" value="UniProtKB-UniRule"/>
</dbReference>
<comment type="catalytic activity">
    <reaction evidence="11">
        <text>(2R)-2,3-dihydroxy-3-methylbutanoate = 3-methyl-2-oxobutanoate + H2O</text>
        <dbReference type="Rhea" id="RHEA:24809"/>
        <dbReference type="ChEBI" id="CHEBI:11851"/>
        <dbReference type="ChEBI" id="CHEBI:15377"/>
        <dbReference type="ChEBI" id="CHEBI:49072"/>
        <dbReference type="EC" id="4.2.1.9"/>
    </reaction>
    <physiologicalReaction direction="left-to-right" evidence="11">
        <dbReference type="Rhea" id="RHEA:24810"/>
    </physiologicalReaction>
</comment>
<dbReference type="InterPro" id="IPR000581">
    <property type="entry name" value="ILV_EDD_N"/>
</dbReference>
<evidence type="ECO:0000256" key="5">
    <source>
        <dbReference type="ARBA" id="ARBA00022723"/>
    </source>
</evidence>
<evidence type="ECO:0000256" key="3">
    <source>
        <dbReference type="ARBA" id="ARBA00022605"/>
    </source>
</evidence>
<evidence type="ECO:0000256" key="15">
    <source>
        <dbReference type="HAMAP-Rule" id="MF_00012"/>
    </source>
</evidence>
<dbReference type="PANTHER" id="PTHR21000:SF5">
    <property type="entry name" value="DIHYDROXY-ACID DEHYDRATASE, MITOCHONDRIAL"/>
    <property type="match status" value="1"/>
</dbReference>
<keyword evidence="8 15" id="KW-0411">Iron-sulfur</keyword>
<reference evidence="19 20" key="1">
    <citation type="submission" date="2022-10" db="EMBL/GenBank/DDBJ databases">
        <title>The complete genomes of actinobacterial strains from the NBC collection.</title>
        <authorList>
            <person name="Joergensen T.S."/>
            <person name="Alvarez Arevalo M."/>
            <person name="Sterndorff E.B."/>
            <person name="Faurdal D."/>
            <person name="Vuksanovic O."/>
            <person name="Mourched A.-S."/>
            <person name="Charusanti P."/>
            <person name="Shaw S."/>
            <person name="Blin K."/>
            <person name="Weber T."/>
        </authorList>
    </citation>
    <scope>NUCLEOTIDE SEQUENCE [LARGE SCALE GENOMIC DNA]</scope>
    <source>
        <strain evidence="19 20">NBC_00319</strain>
    </source>
</reference>
<dbReference type="NCBIfam" id="TIGR00110">
    <property type="entry name" value="ilvD"/>
    <property type="match status" value="1"/>
</dbReference>
<evidence type="ECO:0000259" key="18">
    <source>
        <dbReference type="Pfam" id="PF24877"/>
    </source>
</evidence>
<feature type="binding site" evidence="15">
    <location>
        <position position="458"/>
    </location>
    <ligand>
        <name>Mg(2+)</name>
        <dbReference type="ChEBI" id="CHEBI:18420"/>
    </ligand>
</feature>
<feature type="domain" description="Dihydroxy-acid/6-phosphogluconate dehydratase N-terminal" evidence="17">
    <location>
        <begin position="42"/>
        <end position="364"/>
    </location>
</feature>
<organism evidence="19 20">
    <name type="scientific">Williamsia herbipolensis</name>
    <dbReference type="NCBI Taxonomy" id="1603258"/>
    <lineage>
        <taxon>Bacteria</taxon>
        <taxon>Bacillati</taxon>
        <taxon>Actinomycetota</taxon>
        <taxon>Actinomycetes</taxon>
        <taxon>Mycobacteriales</taxon>
        <taxon>Nocardiaceae</taxon>
        <taxon>Williamsia</taxon>
    </lineage>
</organism>
<feature type="modified residue" description="N6-carboxylysine" evidence="15">
    <location>
        <position position="132"/>
    </location>
</feature>
<evidence type="ECO:0000256" key="6">
    <source>
        <dbReference type="ARBA" id="ARBA00022842"/>
    </source>
</evidence>
<dbReference type="Proteomes" id="UP001432128">
    <property type="component" value="Chromosome"/>
</dbReference>
<dbReference type="SUPFAM" id="SSF143975">
    <property type="entry name" value="IlvD/EDD N-terminal domain-like"/>
    <property type="match status" value="1"/>
</dbReference>
<dbReference type="InterPro" id="IPR004404">
    <property type="entry name" value="DihydroxyA_deHydtase"/>
</dbReference>
<keyword evidence="5 15" id="KW-0479">Metal-binding</keyword>
<evidence type="ECO:0000256" key="7">
    <source>
        <dbReference type="ARBA" id="ARBA00023004"/>
    </source>
</evidence>
<dbReference type="InterPro" id="IPR056740">
    <property type="entry name" value="ILV_EDD_C"/>
</dbReference>
<comment type="similarity">
    <text evidence="2 15">Belongs to the IlvD/Edd family.</text>
</comment>
<dbReference type="Pfam" id="PF00920">
    <property type="entry name" value="ILVD_EDD_N"/>
    <property type="match status" value="1"/>
</dbReference>
<evidence type="ECO:0000256" key="4">
    <source>
        <dbReference type="ARBA" id="ARBA00022714"/>
    </source>
</evidence>
<dbReference type="AlphaFoldDB" id="A0AAU4K441"/>
<keyword evidence="6 15" id="KW-0460">Magnesium</keyword>
<dbReference type="NCBIfam" id="NF002068">
    <property type="entry name" value="PRK00911.1"/>
    <property type="match status" value="1"/>
</dbReference>
<dbReference type="Gene3D" id="3.50.30.80">
    <property type="entry name" value="IlvD/EDD C-terminal domain-like"/>
    <property type="match status" value="1"/>
</dbReference>
<protein>
    <recommendedName>
        <fullName evidence="14 15">Dihydroxy-acid dehydratase</fullName>
        <shortName evidence="15">DAD</shortName>
        <ecNumber evidence="14 15">4.2.1.9</ecNumber>
    </recommendedName>
</protein>
<feature type="binding site" evidence="15">
    <location>
        <position position="57"/>
    </location>
    <ligand>
        <name>[2Fe-2S] cluster</name>
        <dbReference type="ChEBI" id="CHEBI:190135"/>
    </ligand>
</feature>
<comment type="cofactor">
    <cofactor evidence="1 15">
        <name>Mg(2+)</name>
        <dbReference type="ChEBI" id="CHEBI:18420"/>
    </cofactor>
</comment>
<keyword evidence="10 15" id="KW-0100">Branched-chain amino acid biosynthesis</keyword>
<evidence type="ECO:0000313" key="20">
    <source>
        <dbReference type="Proteomes" id="UP001432128"/>
    </source>
</evidence>
<feature type="domain" description="Dihydroxy-acid/6-phosphogluconate dehydratase C-terminal" evidence="18">
    <location>
        <begin position="376"/>
        <end position="565"/>
    </location>
</feature>
<feature type="active site" description="Proton acceptor" evidence="15">
    <location>
        <position position="484"/>
    </location>
</feature>
<keyword evidence="4 15" id="KW-0001">2Fe-2S</keyword>
<keyword evidence="9 15" id="KW-0456">Lyase</keyword>
<dbReference type="PROSITE" id="PS00887">
    <property type="entry name" value="ILVD_EDD_2"/>
    <property type="match status" value="1"/>
</dbReference>
<dbReference type="InterPro" id="IPR050165">
    <property type="entry name" value="DHAD_IlvD/Edd"/>
</dbReference>
<comment type="function">
    <text evidence="15">Functions in the biosynthesis of branched-chain amino acids. Catalyzes the dehydration of (2R,3R)-2,3-dihydroxy-3-methylpentanoate (2,3-dihydroxy-3-methylvalerate) into 2-oxo-3-methylpentanoate (2-oxo-3-methylvalerate) and of (2R)-2,3-dihydroxy-3-methylbutanoate (2,3-dihydroxyisovalerate) into 2-oxo-3-methylbutanoate (2-oxoisovalerate), the penultimate precursor to L-isoleucine and L-valine, respectively.</text>
</comment>
<feature type="region of interest" description="Disordered" evidence="16">
    <location>
        <begin position="1"/>
        <end position="20"/>
    </location>
</feature>